<reference evidence="1 2" key="1">
    <citation type="journal article" date="2016" name="Stand. Genomic Sci.">
        <title>Complete genome sequence of the Antarctic Halorubrum lacusprofundi type strain ACAM 34.</title>
        <authorList>
            <person name="Anderson I.J."/>
            <person name="DasSarma P."/>
            <person name="Lucas S."/>
            <person name="Copeland A."/>
            <person name="Lapidus A."/>
            <person name="Del Rio T.G."/>
            <person name="Tice H."/>
            <person name="Dalin E."/>
            <person name="Bruce D.C."/>
            <person name="Goodwin L."/>
            <person name="Pitluck S."/>
            <person name="Sims D."/>
            <person name="Brettin T.S."/>
            <person name="Detter J.C."/>
            <person name="Han C.S."/>
            <person name="Larimer F."/>
            <person name="Hauser L."/>
            <person name="Land M."/>
            <person name="Ivanova N."/>
            <person name="Richardson P."/>
            <person name="Cavicchioli R."/>
            <person name="DasSarma S."/>
            <person name="Woese C.R."/>
            <person name="Kyrpides N.C."/>
        </authorList>
    </citation>
    <scope>NUCLEOTIDE SEQUENCE [LARGE SCALE GENOMIC DNA]</scope>
    <source>
        <strain evidence="2">ATCC 49239 / DSM 5036 / JCM 8891 / ACAM 34</strain>
    </source>
</reference>
<evidence type="ECO:0000313" key="2">
    <source>
        <dbReference type="Proteomes" id="UP000000740"/>
    </source>
</evidence>
<dbReference type="AlphaFoldDB" id="B9LVT4"/>
<protein>
    <submittedName>
        <fullName evidence="1">Uncharacterized protein</fullName>
    </submittedName>
</protein>
<gene>
    <name evidence="1" type="ordered locus">Hlac_2753</name>
</gene>
<organism evidence="1 2">
    <name type="scientific">Halorubrum lacusprofundi (strain ATCC 49239 / DSM 5036 / JCM 8891 / ACAM 34)</name>
    <dbReference type="NCBI Taxonomy" id="416348"/>
    <lineage>
        <taxon>Archaea</taxon>
        <taxon>Methanobacteriati</taxon>
        <taxon>Methanobacteriota</taxon>
        <taxon>Stenosarchaea group</taxon>
        <taxon>Halobacteria</taxon>
        <taxon>Halobacteriales</taxon>
        <taxon>Haloferacaceae</taxon>
        <taxon>Halorubrum</taxon>
    </lineage>
</organism>
<dbReference type="Proteomes" id="UP000000740">
    <property type="component" value="Chromosome 2"/>
</dbReference>
<proteinExistence type="predicted"/>
<dbReference type="KEGG" id="hla:Hlac_2753"/>
<accession>B9LVT4</accession>
<keyword evidence="2" id="KW-1185">Reference proteome</keyword>
<dbReference type="EMBL" id="CP001366">
    <property type="protein sequence ID" value="ACM58324.1"/>
    <property type="molecule type" value="Genomic_DNA"/>
</dbReference>
<sequence>MTPVRRHDRRGIELEQLILEERLVEAALRISFLRQSGIPLQGGSIQQGRRAAKTAHDADLLEPLTDHGAEVLQILLLSVTNCIHHHHLYQTISTWFPQFDAGWSV</sequence>
<evidence type="ECO:0000313" key="1">
    <source>
        <dbReference type="EMBL" id="ACM58324.1"/>
    </source>
</evidence>
<name>B9LVT4_HALLT</name>
<dbReference type="HOGENOM" id="CLU_2230293_0_0_2"/>